<organism evidence="2">
    <name type="scientific">marine sediment metagenome</name>
    <dbReference type="NCBI Taxonomy" id="412755"/>
    <lineage>
        <taxon>unclassified sequences</taxon>
        <taxon>metagenomes</taxon>
        <taxon>ecological metagenomes</taxon>
    </lineage>
</organism>
<dbReference type="EMBL" id="BARS01055036">
    <property type="protein sequence ID" value="GAG42547.1"/>
    <property type="molecule type" value="Genomic_DNA"/>
</dbReference>
<comment type="caution">
    <text evidence="2">The sequence shown here is derived from an EMBL/GenBank/DDBJ whole genome shotgun (WGS) entry which is preliminary data.</text>
</comment>
<proteinExistence type="predicted"/>
<feature type="transmembrane region" description="Helical" evidence="1">
    <location>
        <begin position="20"/>
        <end position="38"/>
    </location>
</feature>
<accession>X0Y5I0</accession>
<keyword evidence="1" id="KW-1133">Transmembrane helix</keyword>
<feature type="non-terminal residue" evidence="2">
    <location>
        <position position="161"/>
    </location>
</feature>
<feature type="transmembrane region" description="Helical" evidence="1">
    <location>
        <begin position="44"/>
        <end position="64"/>
    </location>
</feature>
<dbReference type="AlphaFoldDB" id="X0Y5I0"/>
<evidence type="ECO:0000256" key="1">
    <source>
        <dbReference type="SAM" id="Phobius"/>
    </source>
</evidence>
<keyword evidence="1" id="KW-0472">Membrane</keyword>
<protein>
    <submittedName>
        <fullName evidence="2">Uncharacterized protein</fullName>
    </submittedName>
</protein>
<keyword evidence="1" id="KW-0812">Transmembrane</keyword>
<name>X0Y5I0_9ZZZZ</name>
<feature type="transmembrane region" description="Helical" evidence="1">
    <location>
        <begin position="85"/>
        <end position="106"/>
    </location>
</feature>
<reference evidence="2" key="1">
    <citation type="journal article" date="2014" name="Front. Microbiol.">
        <title>High frequency of phylogenetically diverse reductive dehalogenase-homologous genes in deep subseafloor sedimentary metagenomes.</title>
        <authorList>
            <person name="Kawai M."/>
            <person name="Futagami T."/>
            <person name="Toyoda A."/>
            <person name="Takaki Y."/>
            <person name="Nishi S."/>
            <person name="Hori S."/>
            <person name="Arai W."/>
            <person name="Tsubouchi T."/>
            <person name="Morono Y."/>
            <person name="Uchiyama I."/>
            <person name="Ito T."/>
            <person name="Fujiyama A."/>
            <person name="Inagaki F."/>
            <person name="Takami H."/>
        </authorList>
    </citation>
    <scope>NUCLEOTIDE SEQUENCE</scope>
    <source>
        <strain evidence="2">Expedition CK06-06</strain>
    </source>
</reference>
<evidence type="ECO:0000313" key="2">
    <source>
        <dbReference type="EMBL" id="GAG42547.1"/>
    </source>
</evidence>
<gene>
    <name evidence="2" type="ORF">S01H1_81344</name>
</gene>
<sequence>MVLEALINPIKAEKKPWEMFFIGFIYSSIALLLSLWIFEKHASLVMVFLTVLVCTPLMYSTLKLEEKKDLEIKEERKLLKQHGKAITFLIFLFMGMCVSFAVWYVFLPVNTVQTTFQIQQQTITDINIQITAEAINKSTLFSKIFMNNIKVLSFCILFSFI</sequence>